<gene>
    <name evidence="10" type="ORF">AB0C36_22965</name>
</gene>
<keyword evidence="11" id="KW-1185">Reference proteome</keyword>
<dbReference type="Gene3D" id="3.40.50.200">
    <property type="entry name" value="Peptidase S8/S53 domain"/>
    <property type="match status" value="1"/>
</dbReference>
<name>A0ABV3DKU7_9ACTN</name>
<dbReference type="InterPro" id="IPR023828">
    <property type="entry name" value="Peptidase_S8_Ser-AS"/>
</dbReference>
<dbReference type="InterPro" id="IPR015500">
    <property type="entry name" value="Peptidase_S8_subtilisin-rel"/>
</dbReference>
<feature type="region of interest" description="Disordered" evidence="7">
    <location>
        <begin position="446"/>
        <end position="508"/>
    </location>
</feature>
<dbReference type="PROSITE" id="PS51892">
    <property type="entry name" value="SUBTILASE"/>
    <property type="match status" value="1"/>
</dbReference>
<keyword evidence="8" id="KW-0472">Membrane</keyword>
<evidence type="ECO:0000256" key="7">
    <source>
        <dbReference type="SAM" id="MobiDB-lite"/>
    </source>
</evidence>
<dbReference type="PANTHER" id="PTHR43806:SF11">
    <property type="entry name" value="CEREVISIN-RELATED"/>
    <property type="match status" value="1"/>
</dbReference>
<dbReference type="PROSITE" id="PS00138">
    <property type="entry name" value="SUBTILASE_SER"/>
    <property type="match status" value="1"/>
</dbReference>
<keyword evidence="8" id="KW-0812">Transmembrane</keyword>
<proteinExistence type="inferred from homology"/>
<evidence type="ECO:0000256" key="1">
    <source>
        <dbReference type="ARBA" id="ARBA00011073"/>
    </source>
</evidence>
<evidence type="ECO:0000256" key="8">
    <source>
        <dbReference type="SAM" id="Phobius"/>
    </source>
</evidence>
<organism evidence="10 11">
    <name type="scientific">Streptodolium elevatio</name>
    <dbReference type="NCBI Taxonomy" id="3157996"/>
    <lineage>
        <taxon>Bacteria</taxon>
        <taxon>Bacillati</taxon>
        <taxon>Actinomycetota</taxon>
        <taxon>Actinomycetes</taxon>
        <taxon>Kitasatosporales</taxon>
        <taxon>Streptomycetaceae</taxon>
        <taxon>Streptodolium</taxon>
    </lineage>
</organism>
<feature type="active site" description="Charge relay system" evidence="5">
    <location>
        <position position="229"/>
    </location>
</feature>
<dbReference type="InterPro" id="IPR022398">
    <property type="entry name" value="Peptidase_S8_His-AS"/>
</dbReference>
<feature type="compositionally biased region" description="Low complexity" evidence="7">
    <location>
        <begin position="491"/>
        <end position="508"/>
    </location>
</feature>
<dbReference type="PRINTS" id="PR00723">
    <property type="entry name" value="SUBTILISIN"/>
</dbReference>
<evidence type="ECO:0000259" key="9">
    <source>
        <dbReference type="Pfam" id="PF00082"/>
    </source>
</evidence>
<dbReference type="InterPro" id="IPR036852">
    <property type="entry name" value="Peptidase_S8/S53_dom_sf"/>
</dbReference>
<evidence type="ECO:0000256" key="2">
    <source>
        <dbReference type="ARBA" id="ARBA00022670"/>
    </source>
</evidence>
<dbReference type="PROSITE" id="PS00136">
    <property type="entry name" value="SUBTILASE_ASP"/>
    <property type="match status" value="1"/>
</dbReference>
<dbReference type="Proteomes" id="UP001551482">
    <property type="component" value="Unassembled WGS sequence"/>
</dbReference>
<dbReference type="InterPro" id="IPR000209">
    <property type="entry name" value="Peptidase_S8/S53_dom"/>
</dbReference>
<dbReference type="SUPFAM" id="SSF82171">
    <property type="entry name" value="DPP6 N-terminal domain-like"/>
    <property type="match status" value="1"/>
</dbReference>
<evidence type="ECO:0000256" key="5">
    <source>
        <dbReference type="PROSITE-ProRule" id="PRU01240"/>
    </source>
</evidence>
<evidence type="ECO:0000313" key="10">
    <source>
        <dbReference type="EMBL" id="MEU8136358.1"/>
    </source>
</evidence>
<dbReference type="Pfam" id="PF00082">
    <property type="entry name" value="Peptidase_S8"/>
    <property type="match status" value="1"/>
</dbReference>
<feature type="domain" description="Peptidase S8/S53" evidence="9">
    <location>
        <begin position="189"/>
        <end position="458"/>
    </location>
</feature>
<feature type="active site" description="Charge relay system" evidence="5">
    <location>
        <position position="198"/>
    </location>
</feature>
<feature type="region of interest" description="Disordered" evidence="7">
    <location>
        <begin position="135"/>
        <end position="183"/>
    </location>
</feature>
<keyword evidence="8" id="KW-1133">Transmembrane helix</keyword>
<comment type="caution">
    <text evidence="10">The sequence shown here is derived from an EMBL/GenBank/DDBJ whole genome shotgun (WGS) entry which is preliminary data.</text>
</comment>
<evidence type="ECO:0000313" key="11">
    <source>
        <dbReference type="Proteomes" id="UP001551482"/>
    </source>
</evidence>
<feature type="compositionally biased region" description="Low complexity" evidence="7">
    <location>
        <begin position="135"/>
        <end position="151"/>
    </location>
</feature>
<evidence type="ECO:0000256" key="3">
    <source>
        <dbReference type="ARBA" id="ARBA00022801"/>
    </source>
</evidence>
<feature type="region of interest" description="Disordered" evidence="7">
    <location>
        <begin position="824"/>
        <end position="857"/>
    </location>
</feature>
<dbReference type="EMBL" id="JBEZFP010000061">
    <property type="protein sequence ID" value="MEU8136358.1"/>
    <property type="molecule type" value="Genomic_DNA"/>
</dbReference>
<dbReference type="PANTHER" id="PTHR43806">
    <property type="entry name" value="PEPTIDASE S8"/>
    <property type="match status" value="1"/>
</dbReference>
<feature type="transmembrane region" description="Helical" evidence="8">
    <location>
        <begin position="12"/>
        <end position="33"/>
    </location>
</feature>
<dbReference type="InterPro" id="IPR050131">
    <property type="entry name" value="Peptidase_S8_subtilisin-like"/>
</dbReference>
<protein>
    <submittedName>
        <fullName evidence="10">S8 family serine peptidase</fullName>
    </submittedName>
</protein>
<keyword evidence="2 5" id="KW-0645">Protease</keyword>
<dbReference type="PROSITE" id="PS00137">
    <property type="entry name" value="SUBTILASE_HIS"/>
    <property type="match status" value="1"/>
</dbReference>
<comment type="similarity">
    <text evidence="1 5 6">Belongs to the peptidase S8 family.</text>
</comment>
<keyword evidence="3 5" id="KW-0378">Hydrolase</keyword>
<keyword evidence="4 5" id="KW-0720">Serine protease</keyword>
<evidence type="ECO:0000256" key="4">
    <source>
        <dbReference type="ARBA" id="ARBA00022825"/>
    </source>
</evidence>
<feature type="active site" description="Charge relay system" evidence="5">
    <location>
        <position position="419"/>
    </location>
</feature>
<reference evidence="10 11" key="1">
    <citation type="submission" date="2024-06" db="EMBL/GenBank/DDBJ databases">
        <title>The Natural Products Discovery Center: Release of the First 8490 Sequenced Strains for Exploring Actinobacteria Biosynthetic Diversity.</title>
        <authorList>
            <person name="Kalkreuter E."/>
            <person name="Kautsar S.A."/>
            <person name="Yang D."/>
            <person name="Bader C.D."/>
            <person name="Teijaro C.N."/>
            <person name="Fluegel L."/>
            <person name="Davis C.M."/>
            <person name="Simpson J.R."/>
            <person name="Lauterbach L."/>
            <person name="Steele A.D."/>
            <person name="Gui C."/>
            <person name="Meng S."/>
            <person name="Li G."/>
            <person name="Viehrig K."/>
            <person name="Ye F."/>
            <person name="Su P."/>
            <person name="Kiefer A.F."/>
            <person name="Nichols A."/>
            <person name="Cepeda A.J."/>
            <person name="Yan W."/>
            <person name="Fan B."/>
            <person name="Jiang Y."/>
            <person name="Adhikari A."/>
            <person name="Zheng C.-J."/>
            <person name="Schuster L."/>
            <person name="Cowan T.M."/>
            <person name="Smanski M.J."/>
            <person name="Chevrette M.G."/>
            <person name="De Carvalho L.P.S."/>
            <person name="Shen B."/>
        </authorList>
    </citation>
    <scope>NUCLEOTIDE SEQUENCE [LARGE SCALE GENOMIC DNA]</scope>
    <source>
        <strain evidence="10 11">NPDC048946</strain>
    </source>
</reference>
<dbReference type="RefSeq" id="WP_358356810.1">
    <property type="nucleotide sequence ID" value="NZ_JBEZFP010000061.1"/>
</dbReference>
<sequence>MRAPGGRGRRAAFMVTAAVVAAAVLAAVLVVVLRDDRGGGADARVRAEAVLDARQLALIRAAKPGPRCEDATRTGPVPAADAGLVPLDVMRVDGSCLSVATEYVAPGDVEARRAVLARDPAVVVAAVAPPMTPHALSPAAAPAPSALSSPSTQVAPAAPTQEDDRRGDQWPLDLLGAPENSADLPWPDGTGVVVAVIDTGVDAGHPDLAGAVVGRRHYEGEGALDEEGHGTHVAGIVAARRGNGGIVGVAPGVSVLDVPVHLKKANPRGPSWWTGLTWAVNHGADVANMSFGGAYSLYQLPEYRDALAFGAAAVEFARAGGVVLVGSAGNCGERFAGNPFDNDCEDRHQRQVPSVYDGVVNVGAVNDDREVMAYSSKNDDVDLVAPGGQQTALLPPGHGGGLVLSLAPGGKYAGLQGTSQAAPHVAAAAAVARFVRPDATAEEVSRALVDTADPGGVDEDDRGKRGTGRGMLNIAGLVDRIRNGPPPGPTSAPTAGQSPGPSGSPGAPVALAERTQAAYVQDGTLYAYDGATSHPVRAADRPPGWLAWSADHTLLVGADERTLFSWAGPGTKPVEKPCDDCAGGSGGSGPPALVQDAAVTDPGGGPPTGDLVLRMDVDGTLTRYNAHTLDEIGSSVPAFPADAVGSKSLRGPVGGRLLVHESGGAQASERLWLVDPVSGQVGPSHDVAGSVVGTVATSAAGDKVAVATGYGSCGSPQGVYVLRGSDLGEVARPAPPAGVMFDEMFFNGDILYAAMARYAMPPGEPCARTGSAGLWRFAGGAWERVDAAVAAGRPLEGRSPGAAPAAPAAATGWLLARDGRAVLEPAAPGDPAKGDLGPLGDRVWATPTRTEVPLKPR</sequence>
<evidence type="ECO:0000256" key="6">
    <source>
        <dbReference type="RuleBase" id="RU003355"/>
    </source>
</evidence>
<dbReference type="InterPro" id="IPR023827">
    <property type="entry name" value="Peptidase_S8_Asp-AS"/>
</dbReference>
<accession>A0ABV3DKU7</accession>
<dbReference type="SUPFAM" id="SSF52743">
    <property type="entry name" value="Subtilisin-like"/>
    <property type="match status" value="1"/>
</dbReference>